<dbReference type="AlphaFoldDB" id="A0A812HM72"/>
<dbReference type="EMBL" id="CAJNDS010000098">
    <property type="protein sequence ID" value="CAE6955075.1"/>
    <property type="molecule type" value="Genomic_DNA"/>
</dbReference>
<organism evidence="1 2">
    <name type="scientific">Symbiodinium natans</name>
    <dbReference type="NCBI Taxonomy" id="878477"/>
    <lineage>
        <taxon>Eukaryota</taxon>
        <taxon>Sar</taxon>
        <taxon>Alveolata</taxon>
        <taxon>Dinophyceae</taxon>
        <taxon>Suessiales</taxon>
        <taxon>Symbiodiniaceae</taxon>
        <taxon>Symbiodinium</taxon>
    </lineage>
</organism>
<name>A0A812HM72_9DINO</name>
<evidence type="ECO:0000313" key="1">
    <source>
        <dbReference type="EMBL" id="CAE6955075.1"/>
    </source>
</evidence>
<proteinExistence type="predicted"/>
<evidence type="ECO:0000313" key="2">
    <source>
        <dbReference type="Proteomes" id="UP000604046"/>
    </source>
</evidence>
<sequence length="120" mass="13120">MRAVKELKKHCLLMDVPLVLVRDILLGWRRSCFAVPGKPIATVATFGAWLADAGVSRLKKVLQASGHKLDDGGCLDGPTMPSCRLTARLRIDGSWALVEIVMIDVIFQAVVQIAACVHWL</sequence>
<keyword evidence="2" id="KW-1185">Reference proteome</keyword>
<gene>
    <name evidence="1" type="ORF">SNAT2548_LOCUS1708</name>
</gene>
<reference evidence="1" key="1">
    <citation type="submission" date="2021-02" db="EMBL/GenBank/DDBJ databases">
        <authorList>
            <person name="Dougan E. K."/>
            <person name="Rhodes N."/>
            <person name="Thang M."/>
            <person name="Chan C."/>
        </authorList>
    </citation>
    <scope>NUCLEOTIDE SEQUENCE</scope>
</reference>
<dbReference type="OrthoDB" id="422461at2759"/>
<dbReference type="Proteomes" id="UP000604046">
    <property type="component" value="Unassembled WGS sequence"/>
</dbReference>
<accession>A0A812HM72</accession>
<protein>
    <submittedName>
        <fullName evidence="1">Uncharacterized protein</fullName>
    </submittedName>
</protein>
<comment type="caution">
    <text evidence="1">The sequence shown here is derived from an EMBL/GenBank/DDBJ whole genome shotgun (WGS) entry which is preliminary data.</text>
</comment>